<feature type="region of interest" description="Disordered" evidence="1">
    <location>
        <begin position="199"/>
        <end position="230"/>
    </location>
</feature>
<reference evidence="2 3" key="1">
    <citation type="submission" date="2024-09" db="EMBL/GenBank/DDBJ databases">
        <authorList>
            <person name="Sun Q."/>
            <person name="Mori K."/>
        </authorList>
    </citation>
    <scope>NUCLEOTIDE SEQUENCE [LARGE SCALE GENOMIC DNA]</scope>
    <source>
        <strain evidence="2 3">JCM 4557</strain>
    </source>
</reference>
<evidence type="ECO:0000256" key="1">
    <source>
        <dbReference type="SAM" id="MobiDB-lite"/>
    </source>
</evidence>
<protein>
    <recommendedName>
        <fullName evidence="4">DUF222 domain-containing protein</fullName>
    </recommendedName>
</protein>
<proteinExistence type="predicted"/>
<evidence type="ECO:0000313" key="3">
    <source>
        <dbReference type="Proteomes" id="UP001589887"/>
    </source>
</evidence>
<name>A0ABV6TG09_9ACTN</name>
<dbReference type="Proteomes" id="UP001589887">
    <property type="component" value="Unassembled WGS sequence"/>
</dbReference>
<evidence type="ECO:0008006" key="4">
    <source>
        <dbReference type="Google" id="ProtNLM"/>
    </source>
</evidence>
<organism evidence="2 3">
    <name type="scientific">Streptomyces noboritoensis</name>
    <dbReference type="NCBI Taxonomy" id="67337"/>
    <lineage>
        <taxon>Bacteria</taxon>
        <taxon>Bacillati</taxon>
        <taxon>Actinomycetota</taxon>
        <taxon>Actinomycetes</taxon>
        <taxon>Kitasatosporales</taxon>
        <taxon>Streptomycetaceae</taxon>
        <taxon>Streptomyces</taxon>
    </lineage>
</organism>
<feature type="compositionally biased region" description="Low complexity" evidence="1">
    <location>
        <begin position="205"/>
        <end position="230"/>
    </location>
</feature>
<sequence>MTTSTGALARTALDGPIEQLLGPLLDLHHDHKTGLLDPERAALAAAHRDLATAESALTYHRNVLMRLASGTLPVDTALLDRIRRTVNDLTHATSLRDTQQARTTTALERVQATAAPRVPAATELSAHDYAALLALAAGGTVREHLLTHRVSVRTTQGRTVDLPAFQRLEQHGLVARDTSRDLTVGQPVILTGTGRTALLGSNRKAPTPAAAAPARPAGAWPTAAPASRSH</sequence>
<evidence type="ECO:0000313" key="2">
    <source>
        <dbReference type="EMBL" id="MFC0844717.1"/>
    </source>
</evidence>
<accession>A0ABV6TG09</accession>
<keyword evidence="3" id="KW-1185">Reference proteome</keyword>
<dbReference type="RefSeq" id="WP_394319148.1">
    <property type="nucleotide sequence ID" value="NZ_JBHMQV010000009.1"/>
</dbReference>
<dbReference type="EMBL" id="JBHMQV010000009">
    <property type="protein sequence ID" value="MFC0844717.1"/>
    <property type="molecule type" value="Genomic_DNA"/>
</dbReference>
<comment type="caution">
    <text evidence="2">The sequence shown here is derived from an EMBL/GenBank/DDBJ whole genome shotgun (WGS) entry which is preliminary data.</text>
</comment>
<gene>
    <name evidence="2" type="ORF">ACFH04_13515</name>
</gene>